<dbReference type="PANTHER" id="PTHR30024">
    <property type="entry name" value="ALIPHATIC SULFONATES-BINDING PROTEIN-RELATED"/>
    <property type="match status" value="1"/>
</dbReference>
<dbReference type="OrthoDB" id="506623at2"/>
<evidence type="ECO:0000256" key="3">
    <source>
        <dbReference type="ARBA" id="ARBA00022448"/>
    </source>
</evidence>
<dbReference type="SUPFAM" id="SSF53850">
    <property type="entry name" value="Periplasmic binding protein-like II"/>
    <property type="match status" value="1"/>
</dbReference>
<evidence type="ECO:0000259" key="8">
    <source>
        <dbReference type="SMART" id="SM00062"/>
    </source>
</evidence>
<proteinExistence type="inferred from homology"/>
<keyword evidence="4 7" id="KW-0732">Signal</keyword>
<evidence type="ECO:0000256" key="1">
    <source>
        <dbReference type="ARBA" id="ARBA00004418"/>
    </source>
</evidence>
<dbReference type="EMBL" id="PYBV01000015">
    <property type="protein sequence ID" value="PYC70808.1"/>
    <property type="molecule type" value="Genomic_DNA"/>
</dbReference>
<gene>
    <name evidence="9" type="ORF">C7C45_13055</name>
</gene>
<dbReference type="InterPro" id="IPR010067">
    <property type="entry name" value="ABC_SsuA_sub-bd"/>
</dbReference>
<dbReference type="PANTHER" id="PTHR30024:SF42">
    <property type="entry name" value="ALIPHATIC SULFONATES-BINDING PROTEIN-RELATED"/>
    <property type="match status" value="1"/>
</dbReference>
<evidence type="ECO:0000256" key="7">
    <source>
        <dbReference type="SAM" id="SignalP"/>
    </source>
</evidence>
<dbReference type="Pfam" id="PF09084">
    <property type="entry name" value="NMT1"/>
    <property type="match status" value="1"/>
</dbReference>
<dbReference type="InterPro" id="IPR001638">
    <property type="entry name" value="Solute-binding_3/MltF_N"/>
</dbReference>
<dbReference type="GO" id="GO:0042626">
    <property type="term" value="F:ATPase-coupled transmembrane transporter activity"/>
    <property type="evidence" value="ECO:0007669"/>
    <property type="project" value="InterPro"/>
</dbReference>
<feature type="domain" description="Solute-binding protein family 3/N-terminal" evidence="8">
    <location>
        <begin position="45"/>
        <end position="253"/>
    </location>
</feature>
<dbReference type="GO" id="GO:0016020">
    <property type="term" value="C:membrane"/>
    <property type="evidence" value="ECO:0007669"/>
    <property type="project" value="InterPro"/>
</dbReference>
<dbReference type="NCBIfam" id="TIGR01728">
    <property type="entry name" value="SsuA_fam"/>
    <property type="match status" value="1"/>
</dbReference>
<evidence type="ECO:0000256" key="6">
    <source>
        <dbReference type="ARBA" id="ARBA00070228"/>
    </source>
</evidence>
<protein>
    <recommendedName>
        <fullName evidence="6">Putative aliphatic sulfonates-binding protein</fullName>
    </recommendedName>
</protein>
<evidence type="ECO:0000256" key="4">
    <source>
        <dbReference type="ARBA" id="ARBA00022729"/>
    </source>
</evidence>
<comment type="caution">
    <text evidence="9">The sequence shown here is derived from an EMBL/GenBank/DDBJ whole genome shotgun (WGS) entry which is preliminary data.</text>
</comment>
<dbReference type="InterPro" id="IPR015168">
    <property type="entry name" value="SsuA/THI5"/>
</dbReference>
<dbReference type="Proteomes" id="UP000248333">
    <property type="component" value="Unassembled WGS sequence"/>
</dbReference>
<organism evidence="9 10">
    <name type="scientific">Micromonospora arborensis</name>
    <dbReference type="NCBI Taxonomy" id="2116518"/>
    <lineage>
        <taxon>Bacteria</taxon>
        <taxon>Bacillati</taxon>
        <taxon>Actinomycetota</taxon>
        <taxon>Actinomycetes</taxon>
        <taxon>Micromonosporales</taxon>
        <taxon>Micromonosporaceae</taxon>
        <taxon>Micromonospora</taxon>
    </lineage>
</organism>
<comment type="similarity">
    <text evidence="2">Belongs to the bacterial solute-binding protein SsuA/TauA family.</text>
</comment>
<accession>A0A318NQD1</accession>
<evidence type="ECO:0000256" key="2">
    <source>
        <dbReference type="ARBA" id="ARBA00010742"/>
    </source>
</evidence>
<dbReference type="GO" id="GO:0042597">
    <property type="term" value="C:periplasmic space"/>
    <property type="evidence" value="ECO:0007669"/>
    <property type="project" value="UniProtKB-SubCell"/>
</dbReference>
<evidence type="ECO:0000256" key="5">
    <source>
        <dbReference type="ARBA" id="ARBA00055538"/>
    </source>
</evidence>
<dbReference type="SMART" id="SM00062">
    <property type="entry name" value="PBPb"/>
    <property type="match status" value="1"/>
</dbReference>
<reference evidence="9 10" key="1">
    <citation type="submission" date="2018-03" db="EMBL/GenBank/DDBJ databases">
        <title>Bioinformatic expansion and discovery of thiopeptide antibiotics.</title>
        <authorList>
            <person name="Schwalen C.J."/>
            <person name="Hudson G.A."/>
            <person name="Mitchell D.A."/>
        </authorList>
    </citation>
    <scope>NUCLEOTIDE SEQUENCE [LARGE SCALE GENOMIC DNA]</scope>
    <source>
        <strain evidence="9 10">NRRL 8041</strain>
    </source>
</reference>
<evidence type="ECO:0000313" key="9">
    <source>
        <dbReference type="EMBL" id="PYC70808.1"/>
    </source>
</evidence>
<keyword evidence="10" id="KW-1185">Reference proteome</keyword>
<dbReference type="FunFam" id="3.40.190.10:FF:000050">
    <property type="entry name" value="Sulfonate ABC transporter substrate-binding protein"/>
    <property type="match status" value="1"/>
</dbReference>
<comment type="function">
    <text evidence="5">Part of a binding-protein-dependent transport system for aliphatic sulfonates. Putative binding protein.</text>
</comment>
<feature type="signal peptide" evidence="7">
    <location>
        <begin position="1"/>
        <end position="32"/>
    </location>
</feature>
<evidence type="ECO:0000313" key="10">
    <source>
        <dbReference type="Proteomes" id="UP000248333"/>
    </source>
</evidence>
<dbReference type="RefSeq" id="WP_110563912.1">
    <property type="nucleotide sequence ID" value="NZ_PYBV01000015.1"/>
</dbReference>
<keyword evidence="3" id="KW-0813">Transport</keyword>
<name>A0A318NQD1_9ACTN</name>
<feature type="chain" id="PRO_5038420537" description="Putative aliphatic sulfonates-binding protein" evidence="7">
    <location>
        <begin position="33"/>
        <end position="325"/>
    </location>
</feature>
<sequence>MPTPSTSRPPHRRLLTAALTTVALLATVAVSACGGPADAGGSKGKLRVGYQRFGGLSLVKARGAAPDVQWSLFESGPALTEALKAGSIDIGQVGEAPPVFAAAGKIPFSIIGTSAPIPQGEAVLVKADRGYRTFADLKGRTIALNKGSNVHWLLVRLLEANNMTLKDIQVKYLKPAEGRPAFDGGQIDAWVIWDPYFALAEQPGVQVLADATGLASNREYVLAAPQAVDKRSDEIRAFLQRYREVTDWGITHPEERASTLAPELKIPQDVTSRALARSAKPLAPVSPAIGDELQAITDSFIALELIPGPVDLRARVDDRFSAVFQ</sequence>
<dbReference type="Gene3D" id="3.40.190.10">
    <property type="entry name" value="Periplasmic binding protein-like II"/>
    <property type="match status" value="2"/>
</dbReference>
<dbReference type="AlphaFoldDB" id="A0A318NQD1"/>
<comment type="subcellular location">
    <subcellularLocation>
        <location evidence="1">Periplasm</location>
    </subcellularLocation>
</comment>